<evidence type="ECO:0000313" key="7">
    <source>
        <dbReference type="Proteomes" id="UP001295423"/>
    </source>
</evidence>
<evidence type="ECO:0000313" key="6">
    <source>
        <dbReference type="EMBL" id="CAJ1945106.1"/>
    </source>
</evidence>
<keyword evidence="3" id="KW-0378">Hydrolase</keyword>
<feature type="domain" description="TNase-like" evidence="5">
    <location>
        <begin position="66"/>
        <end position="188"/>
    </location>
</feature>
<dbReference type="PANTHER" id="PTHR12302">
    <property type="entry name" value="EBNA2 BINDING PROTEIN P100"/>
    <property type="match status" value="1"/>
</dbReference>
<dbReference type="PROSITE" id="PS50830">
    <property type="entry name" value="TNASE_3"/>
    <property type="match status" value="1"/>
</dbReference>
<organism evidence="6 7">
    <name type="scientific">Cylindrotheca closterium</name>
    <dbReference type="NCBI Taxonomy" id="2856"/>
    <lineage>
        <taxon>Eukaryota</taxon>
        <taxon>Sar</taxon>
        <taxon>Stramenopiles</taxon>
        <taxon>Ochrophyta</taxon>
        <taxon>Bacillariophyta</taxon>
        <taxon>Bacillariophyceae</taxon>
        <taxon>Bacillariophycidae</taxon>
        <taxon>Bacillariales</taxon>
        <taxon>Bacillariaceae</taxon>
        <taxon>Cylindrotheca</taxon>
    </lineage>
</organism>
<dbReference type="EMBL" id="CAKOGP040001335">
    <property type="protein sequence ID" value="CAJ1945106.1"/>
    <property type="molecule type" value="Genomic_DNA"/>
</dbReference>
<dbReference type="Proteomes" id="UP001295423">
    <property type="component" value="Unassembled WGS sequence"/>
</dbReference>
<evidence type="ECO:0000256" key="4">
    <source>
        <dbReference type="SAM" id="MobiDB-lite"/>
    </source>
</evidence>
<dbReference type="InterPro" id="IPR035437">
    <property type="entry name" value="SNase_OB-fold_sf"/>
</dbReference>
<feature type="region of interest" description="Disordered" evidence="4">
    <location>
        <begin position="18"/>
        <end position="51"/>
    </location>
</feature>
<dbReference type="SMART" id="SM00318">
    <property type="entry name" value="SNc"/>
    <property type="match status" value="1"/>
</dbReference>
<name>A0AAD2CT13_9STRA</name>
<sequence length="237" mass="26184">MGQCMSIVNKVVTEIQKQEQEAKDGHSQNAAAPATSSGSPAPTKGSSIAMHGSLPSGVEEIGCKSVYDGDTLTLSDGRRVRLLGIDTPELKEKQPFAEEAKEYTNSRCYKQQLFVYPEPGGEKTDHYDRTLAHIFVKKGDKYLCINEGIVEAGFARFYTPKDVKLHNETRLRKAQDKAMAAKRGLWSTFADETVCRTRNGTAYHKSSCEHVQGRNPQDILASKAIAQGLHPCRTCFE</sequence>
<keyword evidence="1" id="KW-0540">Nuclease</keyword>
<evidence type="ECO:0000256" key="1">
    <source>
        <dbReference type="ARBA" id="ARBA00022722"/>
    </source>
</evidence>
<dbReference type="SUPFAM" id="SSF50199">
    <property type="entry name" value="Staphylococcal nuclease"/>
    <property type="match status" value="1"/>
</dbReference>
<dbReference type="GO" id="GO:0005737">
    <property type="term" value="C:cytoplasm"/>
    <property type="evidence" value="ECO:0007669"/>
    <property type="project" value="TreeGrafter"/>
</dbReference>
<dbReference type="Gene3D" id="2.40.50.90">
    <property type="match status" value="1"/>
</dbReference>
<protein>
    <recommendedName>
        <fullName evidence="5">TNase-like domain-containing protein</fullName>
    </recommendedName>
</protein>
<evidence type="ECO:0000256" key="3">
    <source>
        <dbReference type="ARBA" id="ARBA00022801"/>
    </source>
</evidence>
<accession>A0AAD2CT13</accession>
<dbReference type="GO" id="GO:0004519">
    <property type="term" value="F:endonuclease activity"/>
    <property type="evidence" value="ECO:0007669"/>
    <property type="project" value="UniProtKB-KW"/>
</dbReference>
<dbReference type="InterPro" id="IPR016071">
    <property type="entry name" value="Staphylococal_nuclease_OB-fold"/>
</dbReference>
<gene>
    <name evidence="6" type="ORF">CYCCA115_LOCUS9250</name>
</gene>
<dbReference type="GO" id="GO:0016787">
    <property type="term" value="F:hydrolase activity"/>
    <property type="evidence" value="ECO:0007669"/>
    <property type="project" value="UniProtKB-KW"/>
</dbReference>
<dbReference type="AlphaFoldDB" id="A0AAD2CT13"/>
<evidence type="ECO:0000256" key="2">
    <source>
        <dbReference type="ARBA" id="ARBA00022759"/>
    </source>
</evidence>
<feature type="compositionally biased region" description="Low complexity" evidence="4">
    <location>
        <begin position="30"/>
        <end position="43"/>
    </location>
</feature>
<proteinExistence type="predicted"/>
<reference evidence="6" key="1">
    <citation type="submission" date="2023-08" db="EMBL/GenBank/DDBJ databases">
        <authorList>
            <person name="Audoor S."/>
            <person name="Bilcke G."/>
        </authorList>
    </citation>
    <scope>NUCLEOTIDE SEQUENCE</scope>
</reference>
<evidence type="ECO:0000259" key="5">
    <source>
        <dbReference type="PROSITE" id="PS50830"/>
    </source>
</evidence>
<dbReference type="Pfam" id="PF00565">
    <property type="entry name" value="SNase"/>
    <property type="match status" value="1"/>
</dbReference>
<dbReference type="PANTHER" id="PTHR12302:SF3">
    <property type="entry name" value="SERINE_THREONINE-PROTEIN KINASE 31"/>
    <property type="match status" value="1"/>
</dbReference>
<keyword evidence="2" id="KW-0255">Endonuclease</keyword>
<comment type="caution">
    <text evidence="6">The sequence shown here is derived from an EMBL/GenBank/DDBJ whole genome shotgun (WGS) entry which is preliminary data.</text>
</comment>
<keyword evidence="7" id="KW-1185">Reference proteome</keyword>